<protein>
    <recommendedName>
        <fullName evidence="3">NigD-like protein</fullName>
    </recommendedName>
</protein>
<evidence type="ECO:0008006" key="3">
    <source>
        <dbReference type="Google" id="ProtNLM"/>
    </source>
</evidence>
<dbReference type="RefSeq" id="WP_379074477.1">
    <property type="nucleotide sequence ID" value="NZ_JBHULL010000003.1"/>
</dbReference>
<comment type="caution">
    <text evidence="1">The sequence shown here is derived from an EMBL/GenBank/DDBJ whole genome shotgun (WGS) entry which is preliminary data.</text>
</comment>
<proteinExistence type="predicted"/>
<evidence type="ECO:0000313" key="2">
    <source>
        <dbReference type="Proteomes" id="UP001597461"/>
    </source>
</evidence>
<accession>A0ABW5MFW4</accession>
<dbReference type="Proteomes" id="UP001597461">
    <property type="component" value="Unassembled WGS sequence"/>
</dbReference>
<dbReference type="EMBL" id="JBHULL010000003">
    <property type="protein sequence ID" value="MFD2581344.1"/>
    <property type="molecule type" value="Genomic_DNA"/>
</dbReference>
<organism evidence="1 2">
    <name type="scientific">Pedobacter vanadiisoli</name>
    <dbReference type="NCBI Taxonomy" id="1761975"/>
    <lineage>
        <taxon>Bacteria</taxon>
        <taxon>Pseudomonadati</taxon>
        <taxon>Bacteroidota</taxon>
        <taxon>Sphingobacteriia</taxon>
        <taxon>Sphingobacteriales</taxon>
        <taxon>Sphingobacteriaceae</taxon>
        <taxon>Pedobacter</taxon>
    </lineage>
</organism>
<keyword evidence="2" id="KW-1185">Reference proteome</keyword>
<gene>
    <name evidence="1" type="ORF">ACFSR6_02510</name>
</gene>
<sequence length="206" mass="23075">MLSFRRFNNARPSILLHTFCLFFLLICGVACKKAAVPIPIPPVVDNLPKAKDITAVSIDQINFIVSYTLDFTTSATGVTYATDSISLVKNAGTDVSSFVNKLSYLTKIELKAYPTNNKVWYQVYFFNSSGTKVYSKIYRHEFSLWQLQNKYIVNGLAIDNNHSKDGLVTYDQTPYTGLDNSLTVSIYLSGYDYKGYKAKINGINAP</sequence>
<name>A0ABW5MFW4_9SPHI</name>
<evidence type="ECO:0000313" key="1">
    <source>
        <dbReference type="EMBL" id="MFD2581344.1"/>
    </source>
</evidence>
<reference evidence="2" key="1">
    <citation type="journal article" date="2019" name="Int. J. Syst. Evol. Microbiol.">
        <title>The Global Catalogue of Microorganisms (GCM) 10K type strain sequencing project: providing services to taxonomists for standard genome sequencing and annotation.</title>
        <authorList>
            <consortium name="The Broad Institute Genomics Platform"/>
            <consortium name="The Broad Institute Genome Sequencing Center for Infectious Disease"/>
            <person name="Wu L."/>
            <person name="Ma J."/>
        </authorList>
    </citation>
    <scope>NUCLEOTIDE SEQUENCE [LARGE SCALE GENOMIC DNA]</scope>
    <source>
        <strain evidence="2">KCTC 42866</strain>
    </source>
</reference>